<dbReference type="Gene3D" id="3.10.180.10">
    <property type="entry name" value="2,3-Dihydroxybiphenyl 1,2-Dioxygenase, domain 1"/>
    <property type="match status" value="1"/>
</dbReference>
<sequence>MLVLNKVHHIAIICSNYQKSKRFYTEILGLEVLQEVYREERNSFKLDLALNGTYIVELFSFPNPPQRSSRPEACGLRHLAFEVDDIEETRDFLIQNNIFSEIIRIDEYTGKQFFFIADPDDLPIEFYEF</sequence>
<protein>
    <submittedName>
        <fullName evidence="3">Glyoxylase I family protein</fullName>
    </submittedName>
</protein>
<dbReference type="AlphaFoldDB" id="A0A1H4BBN4"/>
<keyword evidence="4" id="KW-1185">Reference proteome</keyword>
<organism evidence="3 4">
    <name type="scientific">Flavobacterium gillisiae</name>
    <dbReference type="NCBI Taxonomy" id="150146"/>
    <lineage>
        <taxon>Bacteria</taxon>
        <taxon>Pseudomonadati</taxon>
        <taxon>Bacteroidota</taxon>
        <taxon>Flavobacteriia</taxon>
        <taxon>Flavobacteriales</taxon>
        <taxon>Flavobacteriaceae</taxon>
        <taxon>Flavobacterium</taxon>
    </lineage>
</organism>
<dbReference type="InterPro" id="IPR037523">
    <property type="entry name" value="VOC_core"/>
</dbReference>
<gene>
    <name evidence="3" type="ORF">SAMN05443667_104279</name>
</gene>
<feature type="domain" description="VOC" evidence="2">
    <location>
        <begin position="6"/>
        <end position="129"/>
    </location>
</feature>
<evidence type="ECO:0000259" key="2">
    <source>
        <dbReference type="PROSITE" id="PS51819"/>
    </source>
</evidence>
<dbReference type="STRING" id="150146.SAMN05443667_104279"/>
<dbReference type="NCBIfam" id="NF008551">
    <property type="entry name" value="PRK11478.1"/>
    <property type="match status" value="1"/>
</dbReference>
<dbReference type="PANTHER" id="PTHR36113">
    <property type="entry name" value="LYASE, PUTATIVE-RELATED-RELATED"/>
    <property type="match status" value="1"/>
</dbReference>
<dbReference type="GO" id="GO:0046872">
    <property type="term" value="F:metal ion binding"/>
    <property type="evidence" value="ECO:0007669"/>
    <property type="project" value="UniProtKB-KW"/>
</dbReference>
<keyword evidence="1" id="KW-0479">Metal-binding</keyword>
<dbReference type="Pfam" id="PF00903">
    <property type="entry name" value="Glyoxalase"/>
    <property type="match status" value="1"/>
</dbReference>
<dbReference type="InterPro" id="IPR037478">
    <property type="entry name" value="YwkD-like_dom"/>
</dbReference>
<dbReference type="SUPFAM" id="SSF54593">
    <property type="entry name" value="Glyoxalase/Bleomycin resistance protein/Dihydroxybiphenyl dioxygenase"/>
    <property type="match status" value="1"/>
</dbReference>
<name>A0A1H4BBN4_9FLAO</name>
<evidence type="ECO:0000313" key="3">
    <source>
        <dbReference type="EMBL" id="SEA45550.1"/>
    </source>
</evidence>
<evidence type="ECO:0000313" key="4">
    <source>
        <dbReference type="Proteomes" id="UP000198951"/>
    </source>
</evidence>
<dbReference type="InterPro" id="IPR051332">
    <property type="entry name" value="Fosfomycin_Res_Enzymes"/>
</dbReference>
<dbReference type="PANTHER" id="PTHR36113:SF6">
    <property type="entry name" value="FOSFOMYCIN RESISTANCE PROTEIN FOSX"/>
    <property type="match status" value="1"/>
</dbReference>
<dbReference type="OrthoDB" id="9795618at2"/>
<evidence type="ECO:0000256" key="1">
    <source>
        <dbReference type="ARBA" id="ARBA00022723"/>
    </source>
</evidence>
<proteinExistence type="predicted"/>
<dbReference type="InterPro" id="IPR004360">
    <property type="entry name" value="Glyas_Fos-R_dOase_dom"/>
</dbReference>
<accession>A0A1H4BBN4</accession>
<dbReference type="RefSeq" id="WP_091087582.1">
    <property type="nucleotide sequence ID" value="NZ_FNRD01000004.1"/>
</dbReference>
<dbReference type="InterPro" id="IPR029068">
    <property type="entry name" value="Glyas_Bleomycin-R_OHBP_Dase"/>
</dbReference>
<dbReference type="PROSITE" id="PS51819">
    <property type="entry name" value="VOC"/>
    <property type="match status" value="1"/>
</dbReference>
<reference evidence="4" key="1">
    <citation type="submission" date="2016-10" db="EMBL/GenBank/DDBJ databases">
        <authorList>
            <person name="Varghese N."/>
            <person name="Submissions S."/>
        </authorList>
    </citation>
    <scope>NUCLEOTIDE SEQUENCE [LARGE SCALE GENOMIC DNA]</scope>
    <source>
        <strain evidence="4">DSM 22376</strain>
    </source>
</reference>
<dbReference type="CDD" id="cd08352">
    <property type="entry name" value="VOC_Bs_YwkD_like"/>
    <property type="match status" value="1"/>
</dbReference>
<dbReference type="Proteomes" id="UP000198951">
    <property type="component" value="Unassembled WGS sequence"/>
</dbReference>
<dbReference type="EMBL" id="FNRD01000004">
    <property type="protein sequence ID" value="SEA45550.1"/>
    <property type="molecule type" value="Genomic_DNA"/>
</dbReference>